<dbReference type="Proteomes" id="UP000057609">
    <property type="component" value="Chromosome"/>
</dbReference>
<keyword evidence="3" id="KW-0479">Metal-binding</keyword>
<evidence type="ECO:0000256" key="6">
    <source>
        <dbReference type="SAM" id="SignalP"/>
    </source>
</evidence>
<feature type="chain" id="PRO_5002113636" description="Cytochrome c-552/DMSO reductase-like haem-binding domain-containing protein" evidence="6">
    <location>
        <begin position="28"/>
        <end position="240"/>
    </location>
</feature>
<name>A0A0B5BE03_9BACT</name>
<evidence type="ECO:0000259" key="7">
    <source>
        <dbReference type="Pfam" id="PF09459"/>
    </source>
</evidence>
<protein>
    <recommendedName>
        <fullName evidence="7">Cytochrome c-552/DMSO reductase-like haem-binding domain-containing protein</fullName>
    </recommendedName>
</protein>
<keyword evidence="4" id="KW-0249">Electron transport</keyword>
<dbReference type="Pfam" id="PF09459">
    <property type="entry name" value="EB_dh"/>
    <property type="match status" value="1"/>
</dbReference>
<evidence type="ECO:0000256" key="4">
    <source>
        <dbReference type="ARBA" id="ARBA00022982"/>
    </source>
</evidence>
<keyword evidence="6" id="KW-0732">Signal</keyword>
<sequence length="240" mass="25859">MMRRFLNLVTVLALLLAALAAPSPGHCAVTITAAYVATAGGGLNPNDPDWNSATQYTVPLDTVISASGMPQMLPSARWRYLKVTVMHDGTSIFFRYQWPDATQDISVADGPLFADAFAMQIPYTGMSSIAMGNQFEPVNMIYWRANLAAPQNIVSGGAGTVQKSPDSATLPISQSQIWANGTWTLVIKRPLSGAASLAGNMVPLARGKYYRITFAQWDGGNQERNGVKLVAGSWQTLFVQ</sequence>
<proteinExistence type="predicted"/>
<dbReference type="InterPro" id="IPR019020">
    <property type="entry name" value="Cyt-c552/DMSO_Rdtase_haem-bd"/>
</dbReference>
<organism evidence="8 9">
    <name type="scientific">Geobacter pickeringii</name>
    <dbReference type="NCBI Taxonomy" id="345632"/>
    <lineage>
        <taxon>Bacteria</taxon>
        <taxon>Pseudomonadati</taxon>
        <taxon>Thermodesulfobacteriota</taxon>
        <taxon>Desulfuromonadia</taxon>
        <taxon>Geobacterales</taxon>
        <taxon>Geobacteraceae</taxon>
        <taxon>Geobacter</taxon>
    </lineage>
</organism>
<gene>
    <name evidence="8" type="ORF">GPICK_04725</name>
</gene>
<feature type="signal peptide" evidence="6">
    <location>
        <begin position="1"/>
        <end position="27"/>
    </location>
</feature>
<dbReference type="GO" id="GO:0020037">
    <property type="term" value="F:heme binding"/>
    <property type="evidence" value="ECO:0007669"/>
    <property type="project" value="InterPro"/>
</dbReference>
<dbReference type="EMBL" id="CP009788">
    <property type="protein sequence ID" value="AJE02765.1"/>
    <property type="molecule type" value="Genomic_DNA"/>
</dbReference>
<accession>A0A0B5BE03</accession>
<evidence type="ECO:0000256" key="2">
    <source>
        <dbReference type="ARBA" id="ARBA00022617"/>
    </source>
</evidence>
<evidence type="ECO:0000256" key="3">
    <source>
        <dbReference type="ARBA" id="ARBA00022723"/>
    </source>
</evidence>
<dbReference type="Gene3D" id="2.60.40.1190">
    <property type="match status" value="1"/>
</dbReference>
<keyword evidence="9" id="KW-1185">Reference proteome</keyword>
<evidence type="ECO:0000256" key="1">
    <source>
        <dbReference type="ARBA" id="ARBA00022448"/>
    </source>
</evidence>
<keyword evidence="1" id="KW-0813">Transport</keyword>
<keyword evidence="5" id="KW-0408">Iron</keyword>
<evidence type="ECO:0000313" key="8">
    <source>
        <dbReference type="EMBL" id="AJE02765.1"/>
    </source>
</evidence>
<dbReference type="OrthoDB" id="9772663at2"/>
<reference evidence="8 9" key="1">
    <citation type="journal article" date="2015" name="Genome Announc.">
        <title>Complete Genome of Geobacter pickeringii G13T, a Metal-Reducing Isolate from Sedimentary Kaolin Deposits.</title>
        <authorList>
            <person name="Badalamenti J.P."/>
            <person name="Bond D.R."/>
        </authorList>
    </citation>
    <scope>NUCLEOTIDE SEQUENCE [LARGE SCALE GENOMIC DNA]</scope>
    <source>
        <strain evidence="8 9">G13</strain>
    </source>
</reference>
<evidence type="ECO:0000313" key="9">
    <source>
        <dbReference type="Proteomes" id="UP000057609"/>
    </source>
</evidence>
<dbReference type="HOGENOM" id="CLU_1155123_0_0_7"/>
<dbReference type="KEGG" id="gpi:GPICK_04725"/>
<evidence type="ECO:0000256" key="5">
    <source>
        <dbReference type="ARBA" id="ARBA00023004"/>
    </source>
</evidence>
<feature type="domain" description="Cytochrome c-552/DMSO reductase-like haem-binding" evidence="7">
    <location>
        <begin position="47"/>
        <end position="159"/>
    </location>
</feature>
<keyword evidence="2" id="KW-0349">Heme</keyword>
<dbReference type="GO" id="GO:0046872">
    <property type="term" value="F:metal ion binding"/>
    <property type="evidence" value="ECO:0007669"/>
    <property type="project" value="UniProtKB-KW"/>
</dbReference>
<dbReference type="STRING" id="345632.GPICK_04725"/>
<dbReference type="RefSeq" id="WP_039740919.1">
    <property type="nucleotide sequence ID" value="NZ_CP009788.1"/>
</dbReference>
<dbReference type="AlphaFoldDB" id="A0A0B5BE03"/>